<dbReference type="PANTHER" id="PTHR24637">
    <property type="entry name" value="COLLAGEN"/>
    <property type="match status" value="1"/>
</dbReference>
<accession>A0A915Q568</accession>
<evidence type="ECO:0000259" key="4">
    <source>
        <dbReference type="SMART" id="SM01088"/>
    </source>
</evidence>
<evidence type="ECO:0000256" key="2">
    <source>
        <dbReference type="SAM" id="MobiDB-lite"/>
    </source>
</evidence>
<keyword evidence="1" id="KW-0677">Repeat</keyword>
<name>A0A915Q568_9BILA</name>
<feature type="region of interest" description="Disordered" evidence="2">
    <location>
        <begin position="240"/>
        <end position="362"/>
    </location>
</feature>
<feature type="compositionally biased region" description="Low complexity" evidence="2">
    <location>
        <begin position="323"/>
        <end position="348"/>
    </location>
</feature>
<evidence type="ECO:0000313" key="6">
    <source>
        <dbReference type="WBParaSite" id="sdigi.contig6.g811.t1"/>
    </source>
</evidence>
<dbReference type="PANTHER" id="PTHR24637:SF194">
    <property type="entry name" value="CUTICLE COLLAGEN 10-RELATED"/>
    <property type="match status" value="1"/>
</dbReference>
<keyword evidence="5" id="KW-1185">Reference proteome</keyword>
<feature type="compositionally biased region" description="Pro residues" evidence="2">
    <location>
        <begin position="308"/>
        <end position="321"/>
    </location>
</feature>
<evidence type="ECO:0000256" key="1">
    <source>
        <dbReference type="ARBA" id="ARBA00022737"/>
    </source>
</evidence>
<dbReference type="Pfam" id="PF01484">
    <property type="entry name" value="Col_cuticle_N"/>
    <property type="match status" value="1"/>
</dbReference>
<feature type="region of interest" description="Disordered" evidence="2">
    <location>
        <begin position="51"/>
        <end position="70"/>
    </location>
</feature>
<feature type="transmembrane region" description="Helical" evidence="3">
    <location>
        <begin position="93"/>
        <end position="117"/>
    </location>
</feature>
<evidence type="ECO:0000256" key="3">
    <source>
        <dbReference type="SAM" id="Phobius"/>
    </source>
</evidence>
<feature type="region of interest" description="Disordered" evidence="2">
    <location>
        <begin position="192"/>
        <end position="223"/>
    </location>
</feature>
<dbReference type="SMART" id="SM01088">
    <property type="entry name" value="Col_cuticle_N"/>
    <property type="match status" value="1"/>
</dbReference>
<dbReference type="Proteomes" id="UP000887581">
    <property type="component" value="Unplaced"/>
</dbReference>
<proteinExistence type="predicted"/>
<keyword evidence="3" id="KW-1133">Transmembrane helix</keyword>
<protein>
    <submittedName>
        <fullName evidence="6">Nematode cuticle collagen N-terminal domain-containing protein</fullName>
    </submittedName>
</protein>
<feature type="compositionally biased region" description="Low complexity" evidence="2">
    <location>
        <begin position="195"/>
        <end position="206"/>
    </location>
</feature>
<feature type="domain" description="Nematode cuticle collagen N-terminal" evidence="4">
    <location>
        <begin position="93"/>
        <end position="145"/>
    </location>
</feature>
<dbReference type="Pfam" id="PF01391">
    <property type="entry name" value="Collagen"/>
    <property type="match status" value="1"/>
</dbReference>
<dbReference type="InterPro" id="IPR008160">
    <property type="entry name" value="Collagen"/>
</dbReference>
<evidence type="ECO:0000313" key="5">
    <source>
        <dbReference type="Proteomes" id="UP000887581"/>
    </source>
</evidence>
<feature type="compositionally biased region" description="Pro residues" evidence="2">
    <location>
        <begin position="261"/>
        <end position="276"/>
    </location>
</feature>
<feature type="compositionally biased region" description="Low complexity" evidence="2">
    <location>
        <begin position="244"/>
        <end position="259"/>
    </location>
</feature>
<keyword evidence="3" id="KW-0472">Membrane</keyword>
<keyword evidence="3" id="KW-0812">Transmembrane</keyword>
<sequence length="385" mass="39087">MTAEERRSQLCCDFNVTSPAVHDHDESAYYTDGTAYTQDGDMSTAWETGELSSRLSGRAAEDKQKNETPQNAIKLGRWNRPAALSEVMHEAKVIALVAAACSAMAILACVVVIPSLYHAINEVHDAVIDGVQVFRVETDSAWTELMDVQISVTPPSKPRENPFKSIFRKKRQDFSGLPDYCHCEPIKITCPPGPAGQAGEPGKDGLPGPPGPPGEDNTVTYAPVTCPPVDTSCIKCPAGPAGPPGLDGEPGTAGPDGLPGLPGPPGNEGKPGPPGPIGDAGKPGPMGPPGEAGPPGKDGEKGKGAPGPQGPPGPPGPPGPSGPNGEKGADGQQGPAGPAGPPGKDGFAGQNGKPGLPGGPGLPGNDAAYCPCPPRSAVFISRFTQ</sequence>
<reference evidence="6" key="1">
    <citation type="submission" date="2022-11" db="UniProtKB">
        <authorList>
            <consortium name="WormBaseParasite"/>
        </authorList>
    </citation>
    <scope>IDENTIFICATION</scope>
</reference>
<dbReference type="WBParaSite" id="sdigi.contig6.g811.t1">
    <property type="protein sequence ID" value="sdigi.contig6.g811.t1"/>
    <property type="gene ID" value="sdigi.contig6.g811"/>
</dbReference>
<dbReference type="InterPro" id="IPR002486">
    <property type="entry name" value="Col_cuticle_N"/>
</dbReference>
<dbReference type="Gene3D" id="1.20.5.320">
    <property type="entry name" value="6-Phosphogluconate Dehydrogenase, domain 3"/>
    <property type="match status" value="1"/>
</dbReference>
<organism evidence="5 6">
    <name type="scientific">Setaria digitata</name>
    <dbReference type="NCBI Taxonomy" id="48799"/>
    <lineage>
        <taxon>Eukaryota</taxon>
        <taxon>Metazoa</taxon>
        <taxon>Ecdysozoa</taxon>
        <taxon>Nematoda</taxon>
        <taxon>Chromadorea</taxon>
        <taxon>Rhabditida</taxon>
        <taxon>Spirurina</taxon>
        <taxon>Spiruromorpha</taxon>
        <taxon>Filarioidea</taxon>
        <taxon>Setariidae</taxon>
        <taxon>Setaria</taxon>
    </lineage>
</organism>
<dbReference type="AlphaFoldDB" id="A0A915Q568"/>
<dbReference type="GO" id="GO:0042302">
    <property type="term" value="F:structural constituent of cuticle"/>
    <property type="evidence" value="ECO:0007669"/>
    <property type="project" value="InterPro"/>
</dbReference>